<accession>A0A8H3LJW4</accession>
<gene>
    <name evidence="2" type="ORF">RCL2_001452800</name>
</gene>
<evidence type="ECO:0000313" key="2">
    <source>
        <dbReference type="EMBL" id="GES87535.1"/>
    </source>
</evidence>
<dbReference type="InterPro" id="IPR046566">
    <property type="entry name" value="DUF6720"/>
</dbReference>
<dbReference type="EMBL" id="BLAL01000169">
    <property type="protein sequence ID" value="GES87535.1"/>
    <property type="molecule type" value="Genomic_DNA"/>
</dbReference>
<evidence type="ECO:0000256" key="1">
    <source>
        <dbReference type="SAM" id="SignalP"/>
    </source>
</evidence>
<organism evidence="2 3">
    <name type="scientific">Rhizophagus clarus</name>
    <dbReference type="NCBI Taxonomy" id="94130"/>
    <lineage>
        <taxon>Eukaryota</taxon>
        <taxon>Fungi</taxon>
        <taxon>Fungi incertae sedis</taxon>
        <taxon>Mucoromycota</taxon>
        <taxon>Glomeromycotina</taxon>
        <taxon>Glomeromycetes</taxon>
        <taxon>Glomerales</taxon>
        <taxon>Glomeraceae</taxon>
        <taxon>Rhizophagus</taxon>
    </lineage>
</organism>
<dbReference type="AlphaFoldDB" id="A0A8H3LJW4"/>
<dbReference type="Proteomes" id="UP000615446">
    <property type="component" value="Unassembled WGS sequence"/>
</dbReference>
<comment type="caution">
    <text evidence="2">The sequence shown here is derived from an EMBL/GenBank/DDBJ whole genome shotgun (WGS) entry which is preliminary data.</text>
</comment>
<keyword evidence="1" id="KW-0732">Signal</keyword>
<feature type="signal peptide" evidence="1">
    <location>
        <begin position="1"/>
        <end position="22"/>
    </location>
</feature>
<evidence type="ECO:0000313" key="3">
    <source>
        <dbReference type="Proteomes" id="UP000615446"/>
    </source>
</evidence>
<dbReference type="Pfam" id="PF20480">
    <property type="entry name" value="DUF6720"/>
    <property type="match status" value="1"/>
</dbReference>
<reference evidence="2" key="1">
    <citation type="submission" date="2019-10" db="EMBL/GenBank/DDBJ databases">
        <title>Conservation and host-specific expression of non-tandemly repeated heterogenous ribosome RNA gene in arbuscular mycorrhizal fungi.</title>
        <authorList>
            <person name="Maeda T."/>
            <person name="Kobayashi Y."/>
            <person name="Nakagawa T."/>
            <person name="Ezawa T."/>
            <person name="Yamaguchi K."/>
            <person name="Bino T."/>
            <person name="Nishimoto Y."/>
            <person name="Shigenobu S."/>
            <person name="Kawaguchi M."/>
        </authorList>
    </citation>
    <scope>NUCLEOTIDE SEQUENCE</scope>
    <source>
        <strain evidence="2">HR1</strain>
    </source>
</reference>
<proteinExistence type="predicted"/>
<feature type="chain" id="PRO_5034049045" evidence="1">
    <location>
        <begin position="23"/>
        <end position="71"/>
    </location>
</feature>
<protein>
    <submittedName>
        <fullName evidence="2">Uncharacterized protein</fullName>
    </submittedName>
</protein>
<name>A0A8H3LJW4_9GLOM</name>
<sequence>MCQLKRFLFGIILLSSFGSTAAVECVPKPDNECYEPEQDVFDQLINVLIPILIIIFFEDENSEHLTEKKKK</sequence>